<dbReference type="EMBL" id="AECV01000015">
    <property type="protein sequence ID" value="EFW29881.1"/>
    <property type="molecule type" value="Genomic_DNA"/>
</dbReference>
<dbReference type="STRING" id="749551.HMPREF9555_00887"/>
<evidence type="ECO:0000313" key="1">
    <source>
        <dbReference type="EMBL" id="EFW29881.1"/>
    </source>
</evidence>
<sequence>MFYIIPFLNRFSYGNNRWNVREKNGQQPFRRLSAVFIALRV</sequence>
<reference evidence="1 2" key="1">
    <citation type="submission" date="2010-08" db="EMBL/GenBank/DDBJ databases">
        <authorList>
            <person name="Weinstock G."/>
            <person name="Sodergren E."/>
            <person name="Clifton S."/>
            <person name="Fulton L."/>
            <person name="Fulton B."/>
            <person name="Courtney L."/>
            <person name="Fronick C."/>
            <person name="Harrison M."/>
            <person name="Strong C."/>
            <person name="Farmer C."/>
            <person name="Delahaunty K."/>
            <person name="Markovic C."/>
            <person name="Hall O."/>
            <person name="Minx P."/>
            <person name="Tomlinson C."/>
            <person name="Mitreva M."/>
            <person name="Hou S."/>
            <person name="Chen J."/>
            <person name="Wollam A."/>
            <person name="Pepin K.H."/>
            <person name="Johnson M."/>
            <person name="Bhonagiri V."/>
            <person name="Zhang X."/>
            <person name="Suruliraj S."/>
            <person name="Warren W."/>
            <person name="Chinwalla A."/>
            <person name="Mardis E.R."/>
            <person name="Wilson R.K."/>
        </authorList>
    </citation>
    <scope>NUCLEOTIDE SEQUENCE [LARGE SCALE GENOMIC DNA]</scope>
    <source>
        <strain evidence="1 2">F0399</strain>
    </source>
</reference>
<organism evidence="1 2">
    <name type="scientific">Selenomonas artemidis F0399</name>
    <dbReference type="NCBI Taxonomy" id="749551"/>
    <lineage>
        <taxon>Bacteria</taxon>
        <taxon>Bacillati</taxon>
        <taxon>Bacillota</taxon>
        <taxon>Negativicutes</taxon>
        <taxon>Selenomonadales</taxon>
        <taxon>Selenomonadaceae</taxon>
        <taxon>Selenomonas</taxon>
    </lineage>
</organism>
<dbReference type="Proteomes" id="UP000004633">
    <property type="component" value="Unassembled WGS sequence"/>
</dbReference>
<name>E7N1Q3_9FIRM</name>
<dbReference type="AlphaFoldDB" id="E7N1Q3"/>
<keyword evidence="2" id="KW-1185">Reference proteome</keyword>
<comment type="caution">
    <text evidence="1">The sequence shown here is derived from an EMBL/GenBank/DDBJ whole genome shotgun (WGS) entry which is preliminary data.</text>
</comment>
<dbReference type="HOGENOM" id="CLU_3276486_0_0_9"/>
<evidence type="ECO:0000313" key="2">
    <source>
        <dbReference type="Proteomes" id="UP000004633"/>
    </source>
</evidence>
<accession>E7N1Q3</accession>
<protein>
    <submittedName>
        <fullName evidence="1">Uncharacterized protein</fullName>
    </submittedName>
</protein>
<proteinExistence type="predicted"/>
<gene>
    <name evidence="1" type="ORF">HMPREF9555_00887</name>
</gene>